<sequence length="66" mass="7537">MPKSQQIILGILLILIAIDFFIPIIGTAFNIEILKFSSIYVKSFGIVTFIVATIFVYRQIKRKGFK</sequence>
<keyword evidence="1" id="KW-1133">Transmembrane helix</keyword>
<dbReference type="Proteomes" id="UP000240859">
    <property type="component" value="Unassembled WGS sequence"/>
</dbReference>
<gene>
    <name evidence="2" type="ORF">BU057_10695</name>
</gene>
<evidence type="ECO:0000313" key="3">
    <source>
        <dbReference type="Proteomes" id="UP000240859"/>
    </source>
</evidence>
<organism evidence="2 3">
    <name type="scientific">Staphylococcus succinus</name>
    <dbReference type="NCBI Taxonomy" id="61015"/>
    <lineage>
        <taxon>Bacteria</taxon>
        <taxon>Bacillati</taxon>
        <taxon>Bacillota</taxon>
        <taxon>Bacilli</taxon>
        <taxon>Bacillales</taxon>
        <taxon>Staphylococcaceae</taxon>
        <taxon>Staphylococcus</taxon>
    </lineage>
</organism>
<evidence type="ECO:0000313" key="2">
    <source>
        <dbReference type="EMBL" id="PTI67431.1"/>
    </source>
</evidence>
<keyword evidence="1" id="KW-0812">Transmembrane</keyword>
<accession>A0ABX5ILE5</accession>
<feature type="transmembrane region" description="Helical" evidence="1">
    <location>
        <begin position="37"/>
        <end position="57"/>
    </location>
</feature>
<dbReference type="EMBL" id="PZFR01000083">
    <property type="protein sequence ID" value="PTI67431.1"/>
    <property type="molecule type" value="Genomic_DNA"/>
</dbReference>
<evidence type="ECO:0000256" key="1">
    <source>
        <dbReference type="SAM" id="Phobius"/>
    </source>
</evidence>
<name>A0ABX5ILE5_9STAP</name>
<keyword evidence="1" id="KW-0472">Membrane</keyword>
<reference evidence="2 3" key="1">
    <citation type="journal article" date="2016" name="Front. Microbiol.">
        <title>Comprehensive Phylogenetic Analysis of Bovine Non-aureus Staphylococci Species Based on Whole-Genome Sequencing.</title>
        <authorList>
            <person name="Naushad S."/>
            <person name="Barkema H.W."/>
            <person name="Luby C."/>
            <person name="Condas L.A."/>
            <person name="Nobrega D.B."/>
            <person name="Carson D.A."/>
            <person name="De Buck J."/>
        </authorList>
    </citation>
    <scope>NUCLEOTIDE SEQUENCE [LARGE SCALE GENOMIC DNA]</scope>
    <source>
        <strain evidence="2 3">SNUC 1084</strain>
    </source>
</reference>
<comment type="caution">
    <text evidence="2">The sequence shown here is derived from an EMBL/GenBank/DDBJ whole genome shotgun (WGS) entry which is preliminary data.</text>
</comment>
<proteinExistence type="predicted"/>
<feature type="transmembrane region" description="Helical" evidence="1">
    <location>
        <begin position="7"/>
        <end position="31"/>
    </location>
</feature>
<protein>
    <submittedName>
        <fullName evidence="2">Uncharacterized protein</fullName>
    </submittedName>
</protein>
<dbReference type="RefSeq" id="WP_107601194.1">
    <property type="nucleotide sequence ID" value="NZ_PZFR01000083.1"/>
</dbReference>
<keyword evidence="3" id="KW-1185">Reference proteome</keyword>